<dbReference type="KEGG" id="mrtj:KHC33_04390"/>
<name>A0A8E7AXW3_9EURY</name>
<protein>
    <submittedName>
        <fullName evidence="1">Uncharacterized protein</fullName>
    </submittedName>
</protein>
<dbReference type="RefSeq" id="WP_214420540.1">
    <property type="nucleotide sequence ID" value="NZ_CP075546.1"/>
</dbReference>
<accession>A0A8E7AXW3</accession>
<organism evidence="1 2">
    <name type="scientific">Methanospirillum purgamenti</name>
    <dbReference type="NCBI Taxonomy" id="2834276"/>
    <lineage>
        <taxon>Archaea</taxon>
        <taxon>Methanobacteriati</taxon>
        <taxon>Methanobacteriota</taxon>
        <taxon>Stenosarchaea group</taxon>
        <taxon>Methanomicrobia</taxon>
        <taxon>Methanomicrobiales</taxon>
        <taxon>Methanospirillaceae</taxon>
        <taxon>Methanospirillum</taxon>
    </lineage>
</organism>
<keyword evidence="2" id="KW-1185">Reference proteome</keyword>
<evidence type="ECO:0000313" key="2">
    <source>
        <dbReference type="Proteomes" id="UP000680656"/>
    </source>
</evidence>
<dbReference type="GeneID" id="65566320"/>
<evidence type="ECO:0000313" key="1">
    <source>
        <dbReference type="EMBL" id="QVV89752.1"/>
    </source>
</evidence>
<reference evidence="1 2" key="1">
    <citation type="submission" date="2021-05" db="EMBL/GenBank/DDBJ databases">
        <title>A novel Methanospirillum isolate from a pyrite-forming mixed culture.</title>
        <authorList>
            <person name="Bunk B."/>
            <person name="Sproer C."/>
            <person name="Spring S."/>
            <person name="Pester M."/>
        </authorList>
    </citation>
    <scope>NUCLEOTIDE SEQUENCE [LARGE SCALE GENOMIC DNA]</scope>
    <source>
        <strain evidence="1 2">J.3.6.1-F.2.7.3</strain>
    </source>
</reference>
<dbReference type="AlphaFoldDB" id="A0A8E7AXW3"/>
<gene>
    <name evidence="1" type="ORF">KHC33_04390</name>
</gene>
<sequence>MPRELSERDIALLKILAPEFCGESCTGSGMFYRSILPPVANHYASDAEDFRLRISRLDADDIEYLVNLVMSGEESLHCISPEYYEILEKKIAELLGDTIARRVAGFYAMSCE</sequence>
<dbReference type="Proteomes" id="UP000680656">
    <property type="component" value="Chromosome"/>
</dbReference>
<dbReference type="EMBL" id="CP075546">
    <property type="protein sequence ID" value="QVV89752.1"/>
    <property type="molecule type" value="Genomic_DNA"/>
</dbReference>
<proteinExistence type="predicted"/>